<accession>A0A0D2IAY1</accession>
<evidence type="ECO:0000256" key="4">
    <source>
        <dbReference type="SAM" id="MobiDB-lite"/>
    </source>
</evidence>
<evidence type="ECO:0000256" key="1">
    <source>
        <dbReference type="ARBA" id="ARBA00023015"/>
    </source>
</evidence>
<evidence type="ECO:0000313" key="6">
    <source>
        <dbReference type="Proteomes" id="UP000053617"/>
    </source>
</evidence>
<keyword evidence="2" id="KW-0804">Transcription</keyword>
<feature type="region of interest" description="Disordered" evidence="4">
    <location>
        <begin position="151"/>
        <end position="203"/>
    </location>
</feature>
<dbReference type="PANTHER" id="PTHR47840">
    <property type="entry name" value="ZN(II)2CYS6 TRANSCRIPTION FACTOR (EUROFUNG)-RELATED"/>
    <property type="match status" value="1"/>
</dbReference>
<feature type="region of interest" description="Disordered" evidence="4">
    <location>
        <begin position="1"/>
        <end position="47"/>
    </location>
</feature>
<protein>
    <recommendedName>
        <fullName evidence="7">Transcription factor domain-containing protein</fullName>
    </recommendedName>
</protein>
<feature type="region of interest" description="Disordered" evidence="4">
    <location>
        <begin position="816"/>
        <end position="868"/>
    </location>
</feature>
<gene>
    <name evidence="5" type="ORF">Z518_10575</name>
</gene>
<feature type="compositionally biased region" description="Basic residues" evidence="4">
    <location>
        <begin position="81"/>
        <end position="90"/>
    </location>
</feature>
<keyword evidence="6" id="KW-1185">Reference proteome</keyword>
<evidence type="ECO:0000256" key="3">
    <source>
        <dbReference type="ARBA" id="ARBA00023242"/>
    </source>
</evidence>
<feature type="compositionally biased region" description="Polar residues" evidence="4">
    <location>
        <begin position="834"/>
        <end position="849"/>
    </location>
</feature>
<dbReference type="VEuPathDB" id="FungiDB:Z518_10575"/>
<keyword evidence="1" id="KW-0805">Transcription regulation</keyword>
<feature type="compositionally biased region" description="Low complexity" evidence="4">
    <location>
        <begin position="308"/>
        <end position="338"/>
    </location>
</feature>
<dbReference type="PANTHER" id="PTHR47840:SF1">
    <property type="entry name" value="ZN(II)2CYS6 TRANSCRIPTION FACTOR (EUROFUNG)"/>
    <property type="match status" value="1"/>
</dbReference>
<name>A0A0D2IAY1_9EURO</name>
<dbReference type="Proteomes" id="UP000053617">
    <property type="component" value="Unassembled WGS sequence"/>
</dbReference>
<dbReference type="RefSeq" id="XP_013267572.1">
    <property type="nucleotide sequence ID" value="XM_013412118.1"/>
</dbReference>
<feature type="region of interest" description="Disordered" evidence="4">
    <location>
        <begin position="66"/>
        <end position="125"/>
    </location>
</feature>
<organism evidence="5 6">
    <name type="scientific">Rhinocladiella mackenziei CBS 650.93</name>
    <dbReference type="NCBI Taxonomy" id="1442369"/>
    <lineage>
        <taxon>Eukaryota</taxon>
        <taxon>Fungi</taxon>
        <taxon>Dikarya</taxon>
        <taxon>Ascomycota</taxon>
        <taxon>Pezizomycotina</taxon>
        <taxon>Eurotiomycetes</taxon>
        <taxon>Chaetothyriomycetidae</taxon>
        <taxon>Chaetothyriales</taxon>
        <taxon>Herpotrichiellaceae</taxon>
        <taxon>Rhinocladiella</taxon>
    </lineage>
</organism>
<dbReference type="AlphaFoldDB" id="A0A0D2IAY1"/>
<feature type="region of interest" description="Disordered" evidence="4">
    <location>
        <begin position="304"/>
        <end position="338"/>
    </location>
</feature>
<dbReference type="EMBL" id="KN847483">
    <property type="protein sequence ID" value="KIX00436.1"/>
    <property type="molecule type" value="Genomic_DNA"/>
</dbReference>
<evidence type="ECO:0000256" key="2">
    <source>
        <dbReference type="ARBA" id="ARBA00023163"/>
    </source>
</evidence>
<evidence type="ECO:0000313" key="5">
    <source>
        <dbReference type="EMBL" id="KIX00436.1"/>
    </source>
</evidence>
<dbReference type="OrthoDB" id="5392779at2759"/>
<sequence>MPLPTTGSLPDCRRRKIKCNWPPPSDSNDGDDPSNSAAQAPQPASADTLKKCIECTTHRRTCEVQGYVDSNPGTSTVTSRSSKRIYKRRRGVGENSTSEGSCLHQDGRNRTTNSSIGDDDSDQPRMKIHVARMDPFVHRLARERELGLDLQCAKPREPMPTVNGDNAPGLEARISSDKSLRDQTQAPEQESKGNGTGSGLPVEDQARKLSPLLSQLFSNEMLTQISFAPNGTLSHKVQRLTFTPNPNSSTTSATLASDVDKLNSTISSEPYLLKVLDISVHWWISWRDQPFALHEALFDPLGLPSPPRSGSGSGSTSSNTTNTNTSSSPGSRSQQGSPQILSLHDFVRLKLSRSDDAISVATGLLCIAMCLQQLRPGVDDSDLYITTSPTELSERIVLAIDTILLSPTSNPAYMRDPNILLLLMMRSKMFAESNQLRKSWLTVRKAIAVAQNIGFTDPPISEEGATRVFHRRRFLGSILEINRLMSMVLGFPHVEDDKFTDHLALAVLRGQVTIQNAELNPRVSADIQMRALRRIVAIAAGRINDRNASGDPDDFKLQTTMAIQATLNEAAAAMPSSWWDAQTHLQGSDPRVSHEHLIAQMWFWQVQAFLHLPFMLRPNPHHAVGLPTGCEDDDLSYSGHGNAPYDPYEMNRYLCLQGCRGMIRAFNIVRSDPSLAVYICACEDFQGVLTSCILMVGLLIRLSFYPAAAHPLPPLTSMDDPASDLALIEEIKDIFRYRALQQGGCISKQGLEVLEELGSFLDDGDFVSSGGDGCEPQTWEPQRRTVILPYFGAIHLELRPPRHFRGRKLGIAVPAPPFGPDPLFEQPLPRPPGSTEQPPLQGTFGTTSPYPEGHQGSGETQAPGQPAGWSACEEFTFQMPVYEENTNWDQFLYGDELGRNWNVDSNALSEWPVDEGTWEWS</sequence>
<proteinExistence type="predicted"/>
<dbReference type="STRING" id="1442369.A0A0D2IAY1"/>
<dbReference type="HOGENOM" id="CLU_013289_0_0_1"/>
<dbReference type="GeneID" id="25298646"/>
<dbReference type="CDD" id="cd12148">
    <property type="entry name" value="fungal_TF_MHR"/>
    <property type="match status" value="1"/>
</dbReference>
<evidence type="ECO:0008006" key="7">
    <source>
        <dbReference type="Google" id="ProtNLM"/>
    </source>
</evidence>
<feature type="compositionally biased region" description="Low complexity" evidence="4">
    <location>
        <begin position="33"/>
        <end position="46"/>
    </location>
</feature>
<keyword evidence="3" id="KW-0539">Nucleus</keyword>
<reference evidence="5 6" key="1">
    <citation type="submission" date="2015-01" db="EMBL/GenBank/DDBJ databases">
        <title>The Genome Sequence of Rhinocladiella mackenzie CBS 650.93.</title>
        <authorList>
            <consortium name="The Broad Institute Genomics Platform"/>
            <person name="Cuomo C."/>
            <person name="de Hoog S."/>
            <person name="Gorbushina A."/>
            <person name="Stielow B."/>
            <person name="Teixiera M."/>
            <person name="Abouelleil A."/>
            <person name="Chapman S.B."/>
            <person name="Priest M."/>
            <person name="Young S.K."/>
            <person name="Wortman J."/>
            <person name="Nusbaum C."/>
            <person name="Birren B."/>
        </authorList>
    </citation>
    <scope>NUCLEOTIDE SEQUENCE [LARGE SCALE GENOMIC DNA]</scope>
    <source>
        <strain evidence="5 6">CBS 650.93</strain>
    </source>
</reference>